<protein>
    <submittedName>
        <fullName evidence="1">Aspartyl-phosphate phosphatase Spo0E family protein</fullName>
    </submittedName>
</protein>
<dbReference type="GO" id="GO:0043937">
    <property type="term" value="P:regulation of sporulation"/>
    <property type="evidence" value="ECO:0007669"/>
    <property type="project" value="InterPro"/>
</dbReference>
<organism evidence="1 2">
    <name type="scientific">Cytobacillus horneckiae</name>
    <dbReference type="NCBI Taxonomy" id="549687"/>
    <lineage>
        <taxon>Bacteria</taxon>
        <taxon>Bacillati</taxon>
        <taxon>Bacillota</taxon>
        <taxon>Bacilli</taxon>
        <taxon>Bacillales</taxon>
        <taxon>Bacillaceae</taxon>
        <taxon>Cytobacillus</taxon>
    </lineage>
</organism>
<dbReference type="AlphaFoldDB" id="A0A2N0ZHZ9"/>
<reference evidence="1 2" key="1">
    <citation type="journal article" date="2010" name="Int. J. Syst. Evol. Microbiol.">
        <title>Bacillus horneckiae sp. nov., isolated from a spacecraft-assembly clean room.</title>
        <authorList>
            <person name="Vaishampayan P."/>
            <person name="Probst A."/>
            <person name="Krishnamurthi S."/>
            <person name="Ghosh S."/>
            <person name="Osman S."/>
            <person name="McDowall A."/>
            <person name="Ruckmani A."/>
            <person name="Mayilraj S."/>
            <person name="Venkateswaran K."/>
        </authorList>
    </citation>
    <scope>NUCLEOTIDE SEQUENCE [LARGE SCALE GENOMIC DNA]</scope>
    <source>
        <strain evidence="2">1PO1SC</strain>
    </source>
</reference>
<comment type="caution">
    <text evidence="1">The sequence shown here is derived from an EMBL/GenBank/DDBJ whole genome shotgun (WGS) entry which is preliminary data.</text>
</comment>
<dbReference type="Gene3D" id="4.10.280.10">
    <property type="entry name" value="Helix-loop-helix DNA-binding domain"/>
    <property type="match status" value="1"/>
</dbReference>
<dbReference type="EMBL" id="PISD01000019">
    <property type="protein sequence ID" value="PKG29149.1"/>
    <property type="molecule type" value="Genomic_DNA"/>
</dbReference>
<name>A0A2N0ZHZ9_9BACI</name>
<keyword evidence="2" id="KW-1185">Reference proteome</keyword>
<dbReference type="SUPFAM" id="SSF140500">
    <property type="entry name" value="BAS1536-like"/>
    <property type="match status" value="1"/>
</dbReference>
<gene>
    <name evidence="1" type="ORF">CWS20_10335</name>
</gene>
<evidence type="ECO:0000313" key="2">
    <source>
        <dbReference type="Proteomes" id="UP000233343"/>
    </source>
</evidence>
<accession>A0A2N0ZHZ9</accession>
<dbReference type="InterPro" id="IPR036638">
    <property type="entry name" value="HLH_DNA-bd_sf"/>
</dbReference>
<dbReference type="Pfam" id="PF09388">
    <property type="entry name" value="SpoOE-like"/>
    <property type="match status" value="1"/>
</dbReference>
<evidence type="ECO:0000313" key="1">
    <source>
        <dbReference type="EMBL" id="PKG29149.1"/>
    </source>
</evidence>
<dbReference type="InterPro" id="IPR037208">
    <property type="entry name" value="Spo0E-like_sf"/>
</dbReference>
<dbReference type="InterPro" id="IPR018540">
    <property type="entry name" value="Spo0E-like"/>
</dbReference>
<dbReference type="Proteomes" id="UP000233343">
    <property type="component" value="Unassembled WGS sequence"/>
</dbReference>
<sequence>MNLNYNEMKIDCQIEYLRKVLIEIGLNYGFTNPLTLHISEKLDQLIYSKQQSKKENQLQINHANV</sequence>
<dbReference type="GO" id="GO:0046983">
    <property type="term" value="F:protein dimerization activity"/>
    <property type="evidence" value="ECO:0007669"/>
    <property type="project" value="InterPro"/>
</dbReference>
<dbReference type="RefSeq" id="WP_066198574.1">
    <property type="nucleotide sequence ID" value="NZ_CP194732.1"/>
</dbReference>
<proteinExistence type="predicted"/>